<keyword evidence="7" id="KW-0029">Amino-acid transport</keyword>
<evidence type="ECO:0000256" key="9">
    <source>
        <dbReference type="ARBA" id="ARBA00023128"/>
    </source>
</evidence>
<dbReference type="InterPro" id="IPR018108">
    <property type="entry name" value="MCP_transmembrane"/>
</dbReference>
<evidence type="ECO:0000256" key="15">
    <source>
        <dbReference type="ARBA" id="ARBA00051921"/>
    </source>
</evidence>
<evidence type="ECO:0000256" key="1">
    <source>
        <dbReference type="ARBA" id="ARBA00004448"/>
    </source>
</evidence>
<evidence type="ECO:0000256" key="22">
    <source>
        <dbReference type="PROSITE-ProRule" id="PRU00282"/>
    </source>
</evidence>
<keyword evidence="6" id="KW-0999">Mitochondrion inner membrane</keyword>
<sequence>MAADFIAGCIGGCAGIVVGHPLDTVKVHLQTQDALNPQYRGTWNCFRSLLVKEGIRGLYKGMASPLLGVAGINAIVFGVYGNTQRYSSDPNSLVSHCMAGVLAGLVQTSICSPMELVKTRVQIAGDNLKPLECLKSIYKTEGVRGVFRGLGITAVREAPAFATYFVTYEYLTRSEDNTRTSTATMLMAGGLAGCASWAIVYPVDVVKSRLQIDGMNGAPKYKSAWDCCRKSIASEGYAFLTRGLTPTLIRAFPTNAACFTAVTWSMRIFNGEISFGIGENTAAVA</sequence>
<evidence type="ECO:0000256" key="19">
    <source>
        <dbReference type="ARBA" id="ARBA00078745"/>
    </source>
</evidence>
<evidence type="ECO:0000256" key="10">
    <source>
        <dbReference type="ARBA" id="ARBA00023136"/>
    </source>
</evidence>
<evidence type="ECO:0000256" key="16">
    <source>
        <dbReference type="ARBA" id="ARBA00052673"/>
    </source>
</evidence>
<dbReference type="EMBL" id="GEZM01087812">
    <property type="protein sequence ID" value="JAV58462.1"/>
    <property type="molecule type" value="Transcribed_RNA"/>
</dbReference>
<evidence type="ECO:0000256" key="2">
    <source>
        <dbReference type="ARBA" id="ARBA00006375"/>
    </source>
</evidence>
<name>A0A1Y1KAE3_PHOPY</name>
<dbReference type="Pfam" id="PF00153">
    <property type="entry name" value="Mito_carr"/>
    <property type="match status" value="3"/>
</dbReference>
<dbReference type="PANTHER" id="PTHR45624:SF61">
    <property type="entry name" value="MITOCHONDRIAL BASIC AMINO ACIDS TRANSPORTER"/>
    <property type="match status" value="1"/>
</dbReference>
<protein>
    <recommendedName>
        <fullName evidence="17">Mitochondrial basic amino acids transporter</fullName>
    </recommendedName>
    <alternativeName>
        <fullName evidence="21">Carnitine/acylcarnitine translocase-like</fullName>
    </alternativeName>
    <alternativeName>
        <fullName evidence="20">Mitochondrial carnitine/acylcarnitine carrier protein CACL</fullName>
    </alternativeName>
    <alternativeName>
        <fullName evidence="19">Mitochondrial ornithine transporter 3</fullName>
    </alternativeName>
    <alternativeName>
        <fullName evidence="18">Solute carrier family 25 member 29</fullName>
    </alternativeName>
</protein>
<evidence type="ECO:0000256" key="20">
    <source>
        <dbReference type="ARBA" id="ARBA00079387"/>
    </source>
</evidence>
<comment type="similarity">
    <text evidence="2 23">Belongs to the mitochondrial carrier (TC 2.A.29) family.</text>
</comment>
<dbReference type="PRINTS" id="PR00926">
    <property type="entry name" value="MITOCARRIER"/>
</dbReference>
<dbReference type="InterPro" id="IPR023395">
    <property type="entry name" value="MCP_dom_sf"/>
</dbReference>
<evidence type="ECO:0000256" key="3">
    <source>
        <dbReference type="ARBA" id="ARBA00022448"/>
    </source>
</evidence>
<evidence type="ECO:0000256" key="5">
    <source>
        <dbReference type="ARBA" id="ARBA00022737"/>
    </source>
</evidence>
<keyword evidence="5" id="KW-0677">Repeat</keyword>
<dbReference type="SUPFAM" id="SSF103506">
    <property type="entry name" value="Mitochondrial carrier"/>
    <property type="match status" value="1"/>
</dbReference>
<keyword evidence="9" id="KW-0496">Mitochondrion</keyword>
<keyword evidence="4 22" id="KW-0812">Transmembrane</keyword>
<comment type="catalytic activity">
    <reaction evidence="14">
        <text>L-homoarginine(in) + L-arginine(out) = L-homoarginine(out) + L-arginine(in)</text>
        <dbReference type="Rhea" id="RHEA:72799"/>
        <dbReference type="ChEBI" id="CHEBI:32682"/>
        <dbReference type="ChEBI" id="CHEBI:143006"/>
    </reaction>
</comment>
<evidence type="ECO:0000256" key="17">
    <source>
        <dbReference type="ARBA" id="ARBA00071763"/>
    </source>
</evidence>
<dbReference type="GO" id="GO:0005743">
    <property type="term" value="C:mitochondrial inner membrane"/>
    <property type="evidence" value="ECO:0007669"/>
    <property type="project" value="UniProtKB-SubCell"/>
</dbReference>
<feature type="repeat" description="Solcar" evidence="22">
    <location>
        <begin position="2"/>
        <end position="86"/>
    </location>
</feature>
<dbReference type="PANTHER" id="PTHR45624">
    <property type="entry name" value="MITOCHONDRIAL BASIC AMINO ACIDS TRANSPORTER-RELATED"/>
    <property type="match status" value="1"/>
</dbReference>
<keyword evidence="3 23" id="KW-0813">Transport</keyword>
<dbReference type="GO" id="GO:0005289">
    <property type="term" value="F:high-affinity L-arginine transmembrane transporter activity"/>
    <property type="evidence" value="ECO:0007669"/>
    <property type="project" value="TreeGrafter"/>
</dbReference>
<comment type="catalytic activity">
    <reaction evidence="11">
        <text>L-lysine(out) + L-arginine(in) = L-lysine(in) + L-arginine(out)</text>
        <dbReference type="Rhea" id="RHEA:70827"/>
        <dbReference type="ChEBI" id="CHEBI:32551"/>
        <dbReference type="ChEBI" id="CHEBI:32682"/>
    </reaction>
</comment>
<keyword evidence="10 22" id="KW-0472">Membrane</keyword>
<evidence type="ECO:0000256" key="13">
    <source>
        <dbReference type="ARBA" id="ARBA00050768"/>
    </source>
</evidence>
<dbReference type="FunFam" id="1.50.40.10:FF:000037">
    <property type="entry name" value="Solute carrier family 25 member 29"/>
    <property type="match status" value="1"/>
</dbReference>
<evidence type="ECO:0000256" key="14">
    <source>
        <dbReference type="ARBA" id="ARBA00051045"/>
    </source>
</evidence>
<comment type="catalytic activity">
    <reaction evidence="13">
        <text>L-histidine(out) + L-arginine(in) = L-histidine(in) + L-arginine(out)</text>
        <dbReference type="Rhea" id="RHEA:71063"/>
        <dbReference type="ChEBI" id="CHEBI:32682"/>
        <dbReference type="ChEBI" id="CHEBI:57595"/>
    </reaction>
</comment>
<comment type="catalytic activity">
    <reaction evidence="15">
        <text>L-ornithine(in) + L-arginine(out) = L-ornithine(out) + L-arginine(in)</text>
        <dbReference type="Rhea" id="RHEA:34991"/>
        <dbReference type="ChEBI" id="CHEBI:32682"/>
        <dbReference type="ChEBI" id="CHEBI:46911"/>
    </reaction>
</comment>
<evidence type="ECO:0000256" key="6">
    <source>
        <dbReference type="ARBA" id="ARBA00022792"/>
    </source>
</evidence>
<evidence type="ECO:0000256" key="18">
    <source>
        <dbReference type="ARBA" id="ARBA00076491"/>
    </source>
</evidence>
<evidence type="ECO:0000256" key="23">
    <source>
        <dbReference type="RuleBase" id="RU000488"/>
    </source>
</evidence>
<dbReference type="PROSITE" id="PS50920">
    <property type="entry name" value="SOLCAR"/>
    <property type="match status" value="3"/>
</dbReference>
<comment type="catalytic activity">
    <reaction evidence="12">
        <text>L-histidine(out) = L-histidine(in)</text>
        <dbReference type="Rhea" id="RHEA:72807"/>
        <dbReference type="ChEBI" id="CHEBI:57595"/>
    </reaction>
</comment>
<comment type="catalytic activity">
    <reaction evidence="16">
        <text>N(omega)-methyl-L-arginine(in) + L-arginine(out) = N(omega)-methyl-L-arginine(out) + L-arginine(in)</text>
        <dbReference type="Rhea" id="RHEA:72803"/>
        <dbReference type="ChEBI" id="CHEBI:32682"/>
        <dbReference type="ChEBI" id="CHEBI:114953"/>
    </reaction>
</comment>
<accession>A0A1Y1KAE3</accession>
<feature type="repeat" description="Solcar" evidence="22">
    <location>
        <begin position="180"/>
        <end position="268"/>
    </location>
</feature>
<evidence type="ECO:0000256" key="4">
    <source>
        <dbReference type="ARBA" id="ARBA00022692"/>
    </source>
</evidence>
<dbReference type="GO" id="GO:1990575">
    <property type="term" value="P:mitochondrial L-ornithine transmembrane transport"/>
    <property type="evidence" value="ECO:0007669"/>
    <property type="project" value="TreeGrafter"/>
</dbReference>
<dbReference type="InterPro" id="IPR002067">
    <property type="entry name" value="MCP"/>
</dbReference>
<comment type="subcellular location">
    <subcellularLocation>
        <location evidence="1">Mitochondrion inner membrane</location>
        <topology evidence="1">Multi-pass membrane protein</topology>
    </subcellularLocation>
</comment>
<dbReference type="Gene3D" id="1.50.40.10">
    <property type="entry name" value="Mitochondrial carrier domain"/>
    <property type="match status" value="1"/>
</dbReference>
<reference evidence="24" key="1">
    <citation type="journal article" date="2016" name="Sci. Rep.">
        <title>Molecular characterization of firefly nuptial gifts: a multi-omics approach sheds light on postcopulatory sexual selection.</title>
        <authorList>
            <person name="Al-Wathiqui N."/>
            <person name="Fallon T.R."/>
            <person name="South A."/>
            <person name="Weng J.K."/>
            <person name="Lewis S.M."/>
        </authorList>
    </citation>
    <scope>NUCLEOTIDE SEQUENCE</scope>
</reference>
<organism evidence="24">
    <name type="scientific">Photinus pyralis</name>
    <name type="common">Common eastern firefly</name>
    <name type="synonym">Lampyris pyralis</name>
    <dbReference type="NCBI Taxonomy" id="7054"/>
    <lineage>
        <taxon>Eukaryota</taxon>
        <taxon>Metazoa</taxon>
        <taxon>Ecdysozoa</taxon>
        <taxon>Arthropoda</taxon>
        <taxon>Hexapoda</taxon>
        <taxon>Insecta</taxon>
        <taxon>Pterygota</taxon>
        <taxon>Neoptera</taxon>
        <taxon>Endopterygota</taxon>
        <taxon>Coleoptera</taxon>
        <taxon>Polyphaga</taxon>
        <taxon>Elateriformia</taxon>
        <taxon>Elateroidea</taxon>
        <taxon>Lampyridae</taxon>
        <taxon>Lampyrinae</taxon>
        <taxon>Photinus</taxon>
    </lineage>
</organism>
<evidence type="ECO:0000256" key="8">
    <source>
        <dbReference type="ARBA" id="ARBA00022989"/>
    </source>
</evidence>
<feature type="repeat" description="Solcar" evidence="22">
    <location>
        <begin position="91"/>
        <end position="174"/>
    </location>
</feature>
<dbReference type="AlphaFoldDB" id="A0A1Y1KAE3"/>
<evidence type="ECO:0000256" key="11">
    <source>
        <dbReference type="ARBA" id="ARBA00049090"/>
    </source>
</evidence>
<dbReference type="InterPro" id="IPR050567">
    <property type="entry name" value="Mitochondrial_Carrier"/>
</dbReference>
<evidence type="ECO:0000313" key="24">
    <source>
        <dbReference type="EMBL" id="JAV58462.1"/>
    </source>
</evidence>
<evidence type="ECO:0000256" key="12">
    <source>
        <dbReference type="ARBA" id="ARBA00050592"/>
    </source>
</evidence>
<proteinExistence type="inferred from homology"/>
<evidence type="ECO:0000256" key="21">
    <source>
        <dbReference type="ARBA" id="ARBA00080567"/>
    </source>
</evidence>
<evidence type="ECO:0000256" key="7">
    <source>
        <dbReference type="ARBA" id="ARBA00022970"/>
    </source>
</evidence>
<keyword evidence="8" id="KW-1133">Transmembrane helix</keyword>